<protein>
    <submittedName>
        <fullName evidence="1">Uncharacterized protein</fullName>
    </submittedName>
</protein>
<gene>
    <name evidence="1" type="ORF">IPOD504_LOCUS10345</name>
</gene>
<name>A0ABN8ILL9_9NEOP</name>
<proteinExistence type="predicted"/>
<dbReference type="Proteomes" id="UP000837857">
    <property type="component" value="Chromosome 25"/>
</dbReference>
<dbReference type="EMBL" id="OW152837">
    <property type="protein sequence ID" value="CAH2057878.1"/>
    <property type="molecule type" value="Genomic_DNA"/>
</dbReference>
<feature type="non-terminal residue" evidence="1">
    <location>
        <position position="1"/>
    </location>
</feature>
<organism evidence="1 2">
    <name type="scientific">Iphiclides podalirius</name>
    <name type="common">scarce swallowtail</name>
    <dbReference type="NCBI Taxonomy" id="110791"/>
    <lineage>
        <taxon>Eukaryota</taxon>
        <taxon>Metazoa</taxon>
        <taxon>Ecdysozoa</taxon>
        <taxon>Arthropoda</taxon>
        <taxon>Hexapoda</taxon>
        <taxon>Insecta</taxon>
        <taxon>Pterygota</taxon>
        <taxon>Neoptera</taxon>
        <taxon>Endopterygota</taxon>
        <taxon>Lepidoptera</taxon>
        <taxon>Glossata</taxon>
        <taxon>Ditrysia</taxon>
        <taxon>Papilionoidea</taxon>
        <taxon>Papilionidae</taxon>
        <taxon>Papilioninae</taxon>
        <taxon>Iphiclides</taxon>
    </lineage>
</organism>
<accession>A0ABN8ILL9</accession>
<reference evidence="1" key="1">
    <citation type="submission" date="2022-03" db="EMBL/GenBank/DDBJ databases">
        <authorList>
            <person name="Martin H S."/>
        </authorList>
    </citation>
    <scope>NUCLEOTIDE SEQUENCE</scope>
</reference>
<evidence type="ECO:0000313" key="1">
    <source>
        <dbReference type="EMBL" id="CAH2057878.1"/>
    </source>
</evidence>
<evidence type="ECO:0000313" key="2">
    <source>
        <dbReference type="Proteomes" id="UP000837857"/>
    </source>
</evidence>
<keyword evidence="2" id="KW-1185">Reference proteome</keyword>
<sequence length="246" mass="27738">MLAASRETFGGPSRLTVCHERPSIAHSYRAPRLLTELVVTRDTRPQIPRYGPVFALRVVGEGTECIYSFCCRIRRGCRALCECQTQARSGFNVADSDASANPRFVVGAVVKVIEGCDVGFSGYSSSSDLDSNTPCAQPDWWNGIQKRFFPLERRFVSGAHMSRWGQIMEPRSLSHRRTHRGQVTLVDRPATWTVMPCDFRWSQVQSFWTSASMALTLETTAATRTPNYEPSFGSYNVNHELEFIRE</sequence>